<comment type="caution">
    <text evidence="1">The sequence shown here is derived from an EMBL/GenBank/DDBJ whole genome shotgun (WGS) entry which is preliminary data.</text>
</comment>
<organism evidence="1 2">
    <name type="scientific">Caenorhabditis remanei</name>
    <name type="common">Caenorhabditis vulgaris</name>
    <dbReference type="NCBI Taxonomy" id="31234"/>
    <lineage>
        <taxon>Eukaryota</taxon>
        <taxon>Metazoa</taxon>
        <taxon>Ecdysozoa</taxon>
        <taxon>Nematoda</taxon>
        <taxon>Chromadorea</taxon>
        <taxon>Rhabditida</taxon>
        <taxon>Rhabditina</taxon>
        <taxon>Rhabditomorpha</taxon>
        <taxon>Rhabditoidea</taxon>
        <taxon>Rhabditidae</taxon>
        <taxon>Peloderinae</taxon>
        <taxon>Caenorhabditis</taxon>
    </lineage>
</organism>
<gene>
    <name evidence="1" type="ORF">GCK72_011178</name>
</gene>
<dbReference type="Proteomes" id="UP000483820">
    <property type="component" value="Chromosome III"/>
</dbReference>
<dbReference type="Pfam" id="PF12078">
    <property type="entry name" value="DUF3557"/>
    <property type="match status" value="1"/>
</dbReference>
<evidence type="ECO:0000313" key="1">
    <source>
        <dbReference type="EMBL" id="KAF1762914.1"/>
    </source>
</evidence>
<dbReference type="PANTHER" id="PTHR31379">
    <property type="entry name" value="F-BOX C PROTEIN-RELATED-RELATED"/>
    <property type="match status" value="1"/>
</dbReference>
<sequence length="345" mass="39723">MTSSTAPSSKELPRESMKLIFKHMNVNSRIRLAHKIPSLRPIEAATPLNVDQLTFKTNQIIINNTIFKVDNYEPACCFDKTNLRIEGSPYLKMSMKSGRHSKVERIVNNREFIDTMLYLAKKLFEGRVMPITVKYLSISKKDSTAFLPDDLRLAVRDIKIDHNVVKTLESIQPYLHESSIPFDTVFISGTRMRQEDEDYKHPWIQTANFVQILDKSKYATWLHTILDMDICQAHLECQAFQRMEVSIVIDEWIEHGREDGTWFSLGVRTVDDIKHLLVGLSARQGAVVEQSEMLGCKEYPGVLRIPLKSHESSVGIYVTKNSEKKSETKFFSPFDINLFVFSTKK</sequence>
<dbReference type="AlphaFoldDB" id="A0A6A5H7Y8"/>
<dbReference type="CTD" id="9797722"/>
<evidence type="ECO:0000313" key="2">
    <source>
        <dbReference type="Proteomes" id="UP000483820"/>
    </source>
</evidence>
<dbReference type="EMBL" id="WUAV01000003">
    <property type="protein sequence ID" value="KAF1762914.1"/>
    <property type="molecule type" value="Genomic_DNA"/>
</dbReference>
<dbReference type="PANTHER" id="PTHR31379:SF1">
    <property type="entry name" value="F-BOX C PROTEIN-RELATED"/>
    <property type="match status" value="1"/>
</dbReference>
<reference evidence="1 2" key="1">
    <citation type="submission" date="2019-12" db="EMBL/GenBank/DDBJ databases">
        <title>Chromosome-level assembly of the Caenorhabditis remanei genome.</title>
        <authorList>
            <person name="Teterina A.A."/>
            <person name="Willis J.H."/>
            <person name="Phillips P.C."/>
        </authorList>
    </citation>
    <scope>NUCLEOTIDE SEQUENCE [LARGE SCALE GENOMIC DNA]</scope>
    <source>
        <strain evidence="1 2">PX506</strain>
        <tissue evidence="1">Whole organism</tissue>
    </source>
</reference>
<dbReference type="InterPro" id="IPR021942">
    <property type="entry name" value="DUF3557"/>
</dbReference>
<dbReference type="RefSeq" id="XP_003091113.2">
    <property type="nucleotide sequence ID" value="XM_003091065.2"/>
</dbReference>
<dbReference type="KEGG" id="crq:GCK72_011178"/>
<evidence type="ECO:0008006" key="3">
    <source>
        <dbReference type="Google" id="ProtNLM"/>
    </source>
</evidence>
<name>A0A6A5H7Y8_CAERE</name>
<protein>
    <recommendedName>
        <fullName evidence="3">F-box domain-containing protein</fullName>
    </recommendedName>
</protein>
<proteinExistence type="predicted"/>
<dbReference type="GeneID" id="9797722"/>
<accession>A0A6A5H7Y8</accession>